<evidence type="ECO:0000313" key="3">
    <source>
        <dbReference type="Proteomes" id="UP000034201"/>
    </source>
</evidence>
<comment type="caution">
    <text evidence="2">The sequence shown here is derived from an EMBL/GenBank/DDBJ whole genome shotgun (WGS) entry which is preliminary data.</text>
</comment>
<reference evidence="2 3" key="1">
    <citation type="journal article" date="2015" name="Nature">
        <title>rRNA introns, odd ribosomes, and small enigmatic genomes across a large radiation of phyla.</title>
        <authorList>
            <person name="Brown C.T."/>
            <person name="Hug L.A."/>
            <person name="Thomas B.C."/>
            <person name="Sharon I."/>
            <person name="Castelle C.J."/>
            <person name="Singh A."/>
            <person name="Wilkins M.J."/>
            <person name="Williams K.H."/>
            <person name="Banfield J.F."/>
        </authorList>
    </citation>
    <scope>NUCLEOTIDE SEQUENCE [LARGE SCALE GENOMIC DNA]</scope>
</reference>
<accession>A0A0G1WS15</accession>
<sequence>MKKEKPKMPYILGEPEGLGRGGSEEIIEEEKRLSGGVRQKGTSEDIISNESDPLQRLIEQEEGVHNIIDGIESTPGNGGTEGEDNDVDGDEADEDEKTFEEATSPTQEQTDDSTRSEYSDTQSGSLLNTATQDKLIRPRGVGERPSQKPRYKDKIGRATLRGQNPST</sequence>
<name>A0A0G1WS15_9BACT</name>
<evidence type="ECO:0000256" key="1">
    <source>
        <dbReference type="SAM" id="MobiDB-lite"/>
    </source>
</evidence>
<evidence type="ECO:0000313" key="2">
    <source>
        <dbReference type="EMBL" id="KKW21623.1"/>
    </source>
</evidence>
<feature type="region of interest" description="Disordered" evidence="1">
    <location>
        <begin position="1"/>
        <end position="167"/>
    </location>
</feature>
<dbReference type="AlphaFoldDB" id="A0A0G1WS15"/>
<gene>
    <name evidence="2" type="ORF">UY61_C0002G0007</name>
</gene>
<proteinExistence type="predicted"/>
<feature type="compositionally biased region" description="Basic and acidic residues" evidence="1">
    <location>
        <begin position="134"/>
        <end position="156"/>
    </location>
</feature>
<organism evidence="2 3">
    <name type="scientific">Candidatus Adlerbacteria bacterium GW2011_GWC1_50_9</name>
    <dbReference type="NCBI Taxonomy" id="1618608"/>
    <lineage>
        <taxon>Bacteria</taxon>
        <taxon>Candidatus Adleribacteriota</taxon>
    </lineage>
</organism>
<feature type="compositionally biased region" description="Acidic residues" evidence="1">
    <location>
        <begin position="81"/>
        <end position="98"/>
    </location>
</feature>
<dbReference type="Proteomes" id="UP000034201">
    <property type="component" value="Unassembled WGS sequence"/>
</dbReference>
<protein>
    <submittedName>
        <fullName evidence="2">Uncharacterized protein</fullName>
    </submittedName>
</protein>
<dbReference type="EMBL" id="LCQQ01000002">
    <property type="protein sequence ID" value="KKW21623.1"/>
    <property type="molecule type" value="Genomic_DNA"/>
</dbReference>
<feature type="compositionally biased region" description="Polar residues" evidence="1">
    <location>
        <begin position="119"/>
        <end position="132"/>
    </location>
</feature>